<protein>
    <submittedName>
        <fullName evidence="1">Precorrin-8X methylmutase</fullName>
    </submittedName>
</protein>
<organism evidence="1 2">
    <name type="scientific">Candidatus Methanogaster sp</name>
    <dbReference type="NCBI Taxonomy" id="3386292"/>
    <lineage>
        <taxon>Archaea</taxon>
        <taxon>Methanobacteriati</taxon>
        <taxon>Methanobacteriota</taxon>
        <taxon>Stenosarchaea group</taxon>
        <taxon>Methanomicrobia</taxon>
        <taxon>Methanosarcinales</taxon>
        <taxon>ANME-2 cluster</taxon>
        <taxon>Candidatus Methanogasteraceae</taxon>
        <taxon>Candidatus Methanogaster</taxon>
    </lineage>
</organism>
<dbReference type="Proteomes" id="UP000248329">
    <property type="component" value="Unassembled WGS sequence"/>
</dbReference>
<name>A0AC61KZM2_9EURY</name>
<reference evidence="1" key="1">
    <citation type="submission" date="2018-01" db="EMBL/GenBank/DDBJ databases">
        <authorList>
            <person name="Krukenberg V."/>
        </authorList>
    </citation>
    <scope>NUCLEOTIDE SEQUENCE</scope>
    <source>
        <strain evidence="1">E20ANME2</strain>
    </source>
</reference>
<sequence length="217" mass="22857">MPETSDLGARTPEAREISSKSRSIAREIVGDFGYEDRIRQRCVIATGDPEFAGLLQFKNDPVRAGLDAIRQNRNIYTDIRMVSVGITKVGHDCPVTCVLDLAAGEKLVAEYGITRTSAGFKALGHDLDGAIVVIGNAPSATLLVCELIESGISPALVVGTPVGFVNASESKDLLHSMEVSSITCTGTRGGTPVAVACMNELIAIFWEGYGNGADVTG</sequence>
<gene>
    <name evidence="1" type="ORF">C4B59_13790</name>
</gene>
<dbReference type="EMBL" id="PQXF01000041">
    <property type="protein sequence ID" value="PXF58167.1"/>
    <property type="molecule type" value="Genomic_DNA"/>
</dbReference>
<proteinExistence type="predicted"/>
<comment type="caution">
    <text evidence="1">The sequence shown here is derived from an EMBL/GenBank/DDBJ whole genome shotgun (WGS) entry which is preliminary data.</text>
</comment>
<accession>A0AC61KZM2</accession>
<evidence type="ECO:0000313" key="1">
    <source>
        <dbReference type="EMBL" id="PXF58167.1"/>
    </source>
</evidence>
<evidence type="ECO:0000313" key="2">
    <source>
        <dbReference type="Proteomes" id="UP000248329"/>
    </source>
</evidence>